<dbReference type="OrthoDB" id="1926966at2759"/>
<dbReference type="PANTHER" id="PTHR34285:SF3">
    <property type="entry name" value="OS08G0510800 PROTEIN"/>
    <property type="match status" value="1"/>
</dbReference>
<gene>
    <name evidence="1" type="ORF">PHJA_001358000</name>
</gene>
<proteinExistence type="predicted"/>
<dbReference type="Proteomes" id="UP000653305">
    <property type="component" value="Unassembled WGS sequence"/>
</dbReference>
<protein>
    <submittedName>
        <fullName evidence="1">Uncharacterized protein</fullName>
    </submittedName>
</protein>
<keyword evidence="2" id="KW-1185">Reference proteome</keyword>
<evidence type="ECO:0000313" key="2">
    <source>
        <dbReference type="Proteomes" id="UP000653305"/>
    </source>
</evidence>
<name>A0A830BZN4_9LAMI</name>
<reference evidence="1" key="1">
    <citation type="submission" date="2020-07" db="EMBL/GenBank/DDBJ databases">
        <title>Ethylene signaling mediates host invasion by parasitic plants.</title>
        <authorList>
            <person name="Yoshida S."/>
        </authorList>
    </citation>
    <scope>NUCLEOTIDE SEQUENCE</scope>
    <source>
        <strain evidence="1">Okayama</strain>
    </source>
</reference>
<accession>A0A830BZN4</accession>
<sequence length="218" mass="24573">YNRWGLFDLNLYSEFRIVLNFRWVLNIIDGYFKGASLFLATAESKAAAGEVVNGLVKGVELGARTSMPLRDFAVVNCRWGLRVPPQETMADKVDAVVVGRRGDRTGRIKLSLLVMKKIRIEHVVKSNSKVGPAEKYDKLCLDVKTQLEVMQAENGLLGKALSDLRSDIAAGKMDFLSENHRSKYYSGADRRGNDGKDVFWWWDRSEGPINFSLKKNNV</sequence>
<dbReference type="EMBL" id="BMAC01000269">
    <property type="protein sequence ID" value="GFP92139.1"/>
    <property type="molecule type" value="Genomic_DNA"/>
</dbReference>
<dbReference type="AlphaFoldDB" id="A0A830BZN4"/>
<evidence type="ECO:0000313" key="1">
    <source>
        <dbReference type="EMBL" id="GFP92139.1"/>
    </source>
</evidence>
<organism evidence="1 2">
    <name type="scientific">Phtheirospermum japonicum</name>
    <dbReference type="NCBI Taxonomy" id="374723"/>
    <lineage>
        <taxon>Eukaryota</taxon>
        <taxon>Viridiplantae</taxon>
        <taxon>Streptophyta</taxon>
        <taxon>Embryophyta</taxon>
        <taxon>Tracheophyta</taxon>
        <taxon>Spermatophyta</taxon>
        <taxon>Magnoliopsida</taxon>
        <taxon>eudicotyledons</taxon>
        <taxon>Gunneridae</taxon>
        <taxon>Pentapetalae</taxon>
        <taxon>asterids</taxon>
        <taxon>lamiids</taxon>
        <taxon>Lamiales</taxon>
        <taxon>Orobanchaceae</taxon>
        <taxon>Orobanchaceae incertae sedis</taxon>
        <taxon>Phtheirospermum</taxon>
    </lineage>
</organism>
<comment type="caution">
    <text evidence="1">The sequence shown here is derived from an EMBL/GenBank/DDBJ whole genome shotgun (WGS) entry which is preliminary data.</text>
</comment>
<feature type="non-terminal residue" evidence="1">
    <location>
        <position position="1"/>
    </location>
</feature>
<dbReference type="PANTHER" id="PTHR34285">
    <property type="entry name" value="OS08G0510800 PROTEIN"/>
    <property type="match status" value="1"/>
</dbReference>